<evidence type="ECO:0000313" key="2">
    <source>
        <dbReference type="EMBL" id="KAF0035258.1"/>
    </source>
</evidence>
<reference evidence="2 3" key="1">
    <citation type="submission" date="2019-06" db="EMBL/GenBank/DDBJ databases">
        <title>Draft genomes of female and male turbot (Scophthalmus maximus).</title>
        <authorList>
            <person name="Xu H."/>
            <person name="Xu X.-W."/>
            <person name="Shao C."/>
            <person name="Chen S."/>
        </authorList>
    </citation>
    <scope>NUCLEOTIDE SEQUENCE [LARGE SCALE GENOMIC DNA]</scope>
    <source>
        <strain evidence="2">Ysfricsl-2016a</strain>
        <tissue evidence="2">Blood</tissue>
    </source>
</reference>
<name>A0A6A4SSW2_SCOMX</name>
<proteinExistence type="predicted"/>
<evidence type="ECO:0000256" key="1">
    <source>
        <dbReference type="SAM" id="MobiDB-lite"/>
    </source>
</evidence>
<accession>A0A6A4SSW2</accession>
<comment type="caution">
    <text evidence="2">The sequence shown here is derived from an EMBL/GenBank/DDBJ whole genome shotgun (WGS) entry which is preliminary data.</text>
</comment>
<feature type="region of interest" description="Disordered" evidence="1">
    <location>
        <begin position="1"/>
        <end position="44"/>
    </location>
</feature>
<dbReference type="Proteomes" id="UP000438429">
    <property type="component" value="Unassembled WGS sequence"/>
</dbReference>
<sequence length="94" mass="10474">MASKRLLPDQWTNQRRLPKPENTHSKTKWALGDECGSGGSGVNEPWLKENSLGTAGANGAVSDVSVDCELCREEQFTAVRVLRSRDELCKDERR</sequence>
<evidence type="ECO:0000313" key="3">
    <source>
        <dbReference type="Proteomes" id="UP000438429"/>
    </source>
</evidence>
<gene>
    <name evidence="2" type="ORF">F2P81_013016</name>
</gene>
<dbReference type="AlphaFoldDB" id="A0A6A4SSW2"/>
<protein>
    <submittedName>
        <fullName evidence="2">Uncharacterized protein</fullName>
    </submittedName>
</protein>
<dbReference type="EMBL" id="VEVO01000011">
    <property type="protein sequence ID" value="KAF0035258.1"/>
    <property type="molecule type" value="Genomic_DNA"/>
</dbReference>
<organism evidence="2 3">
    <name type="scientific">Scophthalmus maximus</name>
    <name type="common">Turbot</name>
    <name type="synonym">Psetta maxima</name>
    <dbReference type="NCBI Taxonomy" id="52904"/>
    <lineage>
        <taxon>Eukaryota</taxon>
        <taxon>Metazoa</taxon>
        <taxon>Chordata</taxon>
        <taxon>Craniata</taxon>
        <taxon>Vertebrata</taxon>
        <taxon>Euteleostomi</taxon>
        <taxon>Actinopterygii</taxon>
        <taxon>Neopterygii</taxon>
        <taxon>Teleostei</taxon>
        <taxon>Neoteleostei</taxon>
        <taxon>Acanthomorphata</taxon>
        <taxon>Carangaria</taxon>
        <taxon>Pleuronectiformes</taxon>
        <taxon>Pleuronectoidei</taxon>
        <taxon>Scophthalmidae</taxon>
        <taxon>Scophthalmus</taxon>
    </lineage>
</organism>